<dbReference type="Pfam" id="PF15295">
    <property type="entry name" value="CCDC50_N"/>
    <property type="match status" value="1"/>
</dbReference>
<dbReference type="Proteomes" id="UP000472272">
    <property type="component" value="Chromosome 5"/>
</dbReference>
<feature type="domain" description="Coiled-coil" evidence="3">
    <location>
        <begin position="5"/>
        <end position="129"/>
    </location>
</feature>
<evidence type="ECO:0000256" key="1">
    <source>
        <dbReference type="ARBA" id="ARBA00023054"/>
    </source>
</evidence>
<reference evidence="4" key="2">
    <citation type="submission" date="2025-08" db="UniProtKB">
        <authorList>
            <consortium name="Ensembl"/>
        </authorList>
    </citation>
    <scope>IDENTIFICATION</scope>
</reference>
<dbReference type="Ensembl" id="ENSPMRT00000037873.1">
    <property type="protein sequence ID" value="ENSPMRP00000035731.1"/>
    <property type="gene ID" value="ENSPMRG00000023080.1"/>
</dbReference>
<proteinExistence type="predicted"/>
<organism evidence="4 5">
    <name type="scientific">Podarcis muralis</name>
    <name type="common">Wall lizard</name>
    <name type="synonym">Lacerta muralis</name>
    <dbReference type="NCBI Taxonomy" id="64176"/>
    <lineage>
        <taxon>Eukaryota</taxon>
        <taxon>Metazoa</taxon>
        <taxon>Chordata</taxon>
        <taxon>Craniata</taxon>
        <taxon>Vertebrata</taxon>
        <taxon>Euteleostomi</taxon>
        <taxon>Lepidosauria</taxon>
        <taxon>Squamata</taxon>
        <taxon>Bifurcata</taxon>
        <taxon>Unidentata</taxon>
        <taxon>Episquamata</taxon>
        <taxon>Laterata</taxon>
        <taxon>Lacertibaenia</taxon>
        <taxon>Lacertidae</taxon>
        <taxon>Podarcis</taxon>
    </lineage>
</organism>
<evidence type="ECO:0000259" key="3">
    <source>
        <dbReference type="Pfam" id="PF15295"/>
    </source>
</evidence>
<feature type="compositionally biased region" description="Basic and acidic residues" evidence="2">
    <location>
        <begin position="190"/>
        <end position="203"/>
    </location>
</feature>
<accession>A0A670KFN0</accession>
<feature type="region of interest" description="Disordered" evidence="2">
    <location>
        <begin position="345"/>
        <end position="380"/>
    </location>
</feature>
<dbReference type="InterPro" id="IPR029311">
    <property type="entry name" value="CCDC50_N"/>
</dbReference>
<protein>
    <submittedName>
        <fullName evidence="4">Coiled-coil domain containing 50</fullName>
    </submittedName>
</protein>
<dbReference type="InterPro" id="IPR039303">
    <property type="entry name" value="CCDC50"/>
</dbReference>
<dbReference type="GO" id="GO:0031625">
    <property type="term" value="F:ubiquitin protein ligase binding"/>
    <property type="evidence" value="ECO:0007669"/>
    <property type="project" value="TreeGrafter"/>
</dbReference>
<keyword evidence="5" id="KW-1185">Reference proteome</keyword>
<gene>
    <name evidence="4" type="primary">CCDC50</name>
</gene>
<name>A0A670KFN0_PODMU</name>
<sequence length="380" mass="42835">MAEISIDQSKLPGVKEVCRDFAVLEDHTLAHSLQEQEIEHHLATNVQRNRLVQYDLQMAKQLQEEEDRKARARIQERHKDLERQDCEIAQEIQVKLVIEAEQRRRQEEDDEDIARILQQKELQEEKRRKKPHPEPLQKSTYDEGYYPESRGQPRGQESSAGRPGRGNSSPVAGGGEEGLQESQGTGKVFSGKEEAGARLEARRTRIGAPEVKGRSRRSPVQKRQANEVTTINSRTNEAFFFLLILTLFCSKLCWNPSWRSPGFLPASKDLPGDGLLPEHRDVHKQCLFFSPLSFSLGDLPPVSWAGQLNLAFVGQLFHSPPLPSRILVLGSRRAVFRPPLPSEDLVGLGRGQPKQAQGRRVERAPQRSSSLTRCNAGITA</sequence>
<keyword evidence="1" id="KW-0175">Coiled coil</keyword>
<evidence type="ECO:0000256" key="2">
    <source>
        <dbReference type="SAM" id="MobiDB-lite"/>
    </source>
</evidence>
<evidence type="ECO:0000313" key="4">
    <source>
        <dbReference type="Ensembl" id="ENSPMRP00000035731.1"/>
    </source>
</evidence>
<dbReference type="PANTHER" id="PTHR22115">
    <property type="entry name" value="C3ORF6 PROTEIN-RELATED"/>
    <property type="match status" value="1"/>
</dbReference>
<feature type="region of interest" description="Disordered" evidence="2">
    <location>
        <begin position="120"/>
        <end position="226"/>
    </location>
</feature>
<dbReference type="AlphaFoldDB" id="A0A670KFN0"/>
<reference evidence="4" key="3">
    <citation type="submission" date="2025-09" db="UniProtKB">
        <authorList>
            <consortium name="Ensembl"/>
        </authorList>
    </citation>
    <scope>IDENTIFICATION</scope>
</reference>
<dbReference type="GeneTree" id="ENSGT00390000011058"/>
<dbReference type="PANTHER" id="PTHR22115:SF1">
    <property type="entry name" value="COILED-COIL DOMAIN-CONTAINING PROTEIN 50"/>
    <property type="match status" value="1"/>
</dbReference>
<evidence type="ECO:0000313" key="5">
    <source>
        <dbReference type="Proteomes" id="UP000472272"/>
    </source>
</evidence>
<dbReference type="GO" id="GO:0005737">
    <property type="term" value="C:cytoplasm"/>
    <property type="evidence" value="ECO:0007669"/>
    <property type="project" value="TreeGrafter"/>
</dbReference>
<reference evidence="4 5" key="1">
    <citation type="journal article" date="2019" name="Proc. Natl. Acad. Sci. U.S.A.">
        <title>Regulatory changes in pterin and carotenoid genes underlie balanced color polymorphisms in the wall lizard.</title>
        <authorList>
            <person name="Andrade P."/>
            <person name="Pinho C."/>
            <person name="Perez I de Lanuza G."/>
            <person name="Afonso S."/>
            <person name="Brejcha J."/>
            <person name="Rubin C.J."/>
            <person name="Wallerman O."/>
            <person name="Pereira P."/>
            <person name="Sabatino S.J."/>
            <person name="Bellati A."/>
            <person name="Pellitteri-Rosa D."/>
            <person name="Bosakova Z."/>
            <person name="Bunikis I."/>
            <person name="Carretero M.A."/>
            <person name="Feiner N."/>
            <person name="Marsik P."/>
            <person name="Pauperio F."/>
            <person name="Salvi D."/>
            <person name="Soler L."/>
            <person name="While G.M."/>
            <person name="Uller T."/>
            <person name="Font E."/>
            <person name="Andersson L."/>
            <person name="Carneiro M."/>
        </authorList>
    </citation>
    <scope>NUCLEOTIDE SEQUENCE</scope>
</reference>